<gene>
    <name evidence="1" type="ORF">IC620_06065</name>
</gene>
<keyword evidence="2" id="KW-1185">Reference proteome</keyword>
<sequence>MNNVKDQHKKRQTQTFSQIKFEQFWPILDRETLAWIEIKQDPHYALLSHAQIKRYVLESIQYGEAIAKQHTSKTQLKTLLNLLLQQGVQIKFIDLTHEKNEVRARYIRKPATIEIFRSSLIQIEQFFNKMGYHLSIEDLILLHVYHEWFHHLEETVIERTDETLPRILVKQTGPFKRYQTIAKTREIAAHTFTQHLLHISWSPLLIDQLLLLSEKNITKPQIREKFQELKQQAKTIFKEQ</sequence>
<evidence type="ECO:0000313" key="1">
    <source>
        <dbReference type="EMBL" id="MBD1371924.1"/>
    </source>
</evidence>
<proteinExistence type="predicted"/>
<dbReference type="RefSeq" id="WP_191141764.1">
    <property type="nucleotide sequence ID" value="NZ_JACXAH010000007.1"/>
</dbReference>
<dbReference type="AlphaFoldDB" id="A0A926RU42"/>
<reference evidence="1" key="1">
    <citation type="submission" date="2020-09" db="EMBL/GenBank/DDBJ databases">
        <title>A novel bacterium of genus Hazenella, isolated from South China Sea.</title>
        <authorList>
            <person name="Huang H."/>
            <person name="Mo K."/>
            <person name="Hu Y."/>
        </authorList>
    </citation>
    <scope>NUCLEOTIDE SEQUENCE</scope>
    <source>
        <strain evidence="1">IB182357</strain>
    </source>
</reference>
<organism evidence="1 2">
    <name type="scientific">Polycladospora coralii</name>
    <dbReference type="NCBI Taxonomy" id="2771432"/>
    <lineage>
        <taxon>Bacteria</taxon>
        <taxon>Bacillati</taxon>
        <taxon>Bacillota</taxon>
        <taxon>Bacilli</taxon>
        <taxon>Bacillales</taxon>
        <taxon>Thermoactinomycetaceae</taxon>
        <taxon>Polycladospora</taxon>
    </lineage>
</organism>
<evidence type="ECO:0000313" key="2">
    <source>
        <dbReference type="Proteomes" id="UP000661691"/>
    </source>
</evidence>
<comment type="caution">
    <text evidence="1">The sequence shown here is derived from an EMBL/GenBank/DDBJ whole genome shotgun (WGS) entry which is preliminary data.</text>
</comment>
<protein>
    <submittedName>
        <fullName evidence="1">Uncharacterized protein</fullName>
    </submittedName>
</protein>
<accession>A0A926RU42</accession>
<name>A0A926RU42_9BACL</name>
<dbReference type="EMBL" id="JACXAH010000007">
    <property type="protein sequence ID" value="MBD1371924.1"/>
    <property type="molecule type" value="Genomic_DNA"/>
</dbReference>
<dbReference type="Proteomes" id="UP000661691">
    <property type="component" value="Unassembled WGS sequence"/>
</dbReference>